<proteinExistence type="predicted"/>
<keyword evidence="2" id="KW-1185">Reference proteome</keyword>
<reference evidence="1 2" key="1">
    <citation type="submission" date="2015-05" db="EMBL/GenBank/DDBJ databases">
        <title>Complete genome sequence of a sulfur-oxidizing gammaproteobacterium strain HA5.</title>
        <authorList>
            <person name="Miura A."/>
            <person name="Kojima H."/>
            <person name="Fukui M."/>
        </authorList>
    </citation>
    <scope>NUCLEOTIDE SEQUENCE [LARGE SCALE GENOMIC DNA]</scope>
    <source>
        <strain evidence="1 2">HA5</strain>
    </source>
</reference>
<evidence type="ECO:0000313" key="1">
    <source>
        <dbReference type="EMBL" id="BAV33397.1"/>
    </source>
</evidence>
<dbReference type="InParanoid" id="A0A1B4XF18"/>
<dbReference type="KEGG" id="slim:SCL_1083"/>
<dbReference type="EMBL" id="AP014879">
    <property type="protein sequence ID" value="BAV33397.1"/>
    <property type="molecule type" value="Genomic_DNA"/>
</dbReference>
<gene>
    <name evidence="1" type="ORF">SCL_1083</name>
</gene>
<dbReference type="Proteomes" id="UP000243180">
    <property type="component" value="Chromosome"/>
</dbReference>
<name>A0A1B4XF18_9GAMM</name>
<dbReference type="RefSeq" id="WP_096360263.1">
    <property type="nucleotide sequence ID" value="NZ_AP014879.1"/>
</dbReference>
<sequence length="72" mass="8053">MRKIQQPPAPEIVYGGAKSKESVTISREVRAARLRGFDCEAINRIMNGLFDTIHNMPLNEADNRRLSTCGHA</sequence>
<dbReference type="AlphaFoldDB" id="A0A1B4XF18"/>
<evidence type="ECO:0000313" key="2">
    <source>
        <dbReference type="Proteomes" id="UP000243180"/>
    </source>
</evidence>
<protein>
    <submittedName>
        <fullName evidence="1">Uncharacterized protein</fullName>
    </submittedName>
</protein>
<organism evidence="1 2">
    <name type="scientific">Sulfuricaulis limicola</name>
    <dbReference type="NCBI Taxonomy" id="1620215"/>
    <lineage>
        <taxon>Bacteria</taxon>
        <taxon>Pseudomonadati</taxon>
        <taxon>Pseudomonadota</taxon>
        <taxon>Gammaproteobacteria</taxon>
        <taxon>Acidiferrobacterales</taxon>
        <taxon>Acidiferrobacteraceae</taxon>
        <taxon>Sulfuricaulis</taxon>
    </lineage>
</organism>
<accession>A0A1B4XF18</accession>